<organism evidence="2 3">
    <name type="scientific">Ktedonospora formicarum</name>
    <dbReference type="NCBI Taxonomy" id="2778364"/>
    <lineage>
        <taxon>Bacteria</taxon>
        <taxon>Bacillati</taxon>
        <taxon>Chloroflexota</taxon>
        <taxon>Ktedonobacteria</taxon>
        <taxon>Ktedonobacterales</taxon>
        <taxon>Ktedonobacteraceae</taxon>
        <taxon>Ktedonospora</taxon>
    </lineage>
</organism>
<sequence>MYISMNLFKIMWGALRYEFLMQIRRPTLWLVFLGFALFFTNQSTLRDLTAESLPPLQLAALLALLTNWLAPLGVGIFLSDRLSRDQRTKVDELLNTLPSTLHLRVLSKYLGATLATLTPAFLLYLLILGLAVWQTGNFLLIPLGLFCYVVIVLPGMFCVAAFSIACPAVIWVPLYQFFFFGYWYWGNLLSPSFGLPTLNGTVLTPIGSMIGMSFFGIPSYRGVVGPYPAINGVVSILALLGLAVLVLVALSQFLRWRQALM</sequence>
<keyword evidence="1" id="KW-0812">Transmembrane</keyword>
<feature type="transmembrane region" description="Helical" evidence="1">
    <location>
        <begin position="229"/>
        <end position="254"/>
    </location>
</feature>
<dbReference type="EMBL" id="BNJF01000004">
    <property type="protein sequence ID" value="GHO48696.1"/>
    <property type="molecule type" value="Genomic_DNA"/>
</dbReference>
<protein>
    <submittedName>
        <fullName evidence="2">Uncharacterized protein</fullName>
    </submittedName>
</protein>
<feature type="transmembrane region" description="Helical" evidence="1">
    <location>
        <begin position="168"/>
        <end position="185"/>
    </location>
</feature>
<evidence type="ECO:0000313" key="2">
    <source>
        <dbReference type="EMBL" id="GHO48696.1"/>
    </source>
</evidence>
<dbReference type="AlphaFoldDB" id="A0A8J3I4S5"/>
<keyword evidence="1" id="KW-0472">Membrane</keyword>
<proteinExistence type="predicted"/>
<comment type="caution">
    <text evidence="2">The sequence shown here is derived from an EMBL/GenBank/DDBJ whole genome shotgun (WGS) entry which is preliminary data.</text>
</comment>
<keyword evidence="3" id="KW-1185">Reference proteome</keyword>
<keyword evidence="1" id="KW-1133">Transmembrane helix</keyword>
<feature type="transmembrane region" description="Helical" evidence="1">
    <location>
        <begin position="197"/>
        <end position="217"/>
    </location>
</feature>
<gene>
    <name evidence="2" type="ORF">KSX_68590</name>
</gene>
<name>A0A8J3I4S5_9CHLR</name>
<accession>A0A8J3I4S5</accession>
<feature type="transmembrane region" description="Helical" evidence="1">
    <location>
        <begin position="109"/>
        <end position="133"/>
    </location>
</feature>
<dbReference type="Proteomes" id="UP000612362">
    <property type="component" value="Unassembled WGS sequence"/>
</dbReference>
<evidence type="ECO:0000313" key="3">
    <source>
        <dbReference type="Proteomes" id="UP000612362"/>
    </source>
</evidence>
<reference evidence="2" key="1">
    <citation type="submission" date="2020-10" db="EMBL/GenBank/DDBJ databases">
        <title>Taxonomic study of unclassified bacteria belonging to the class Ktedonobacteria.</title>
        <authorList>
            <person name="Yabe S."/>
            <person name="Wang C.M."/>
            <person name="Zheng Y."/>
            <person name="Sakai Y."/>
            <person name="Cavaletti L."/>
            <person name="Monciardini P."/>
            <person name="Donadio S."/>
        </authorList>
    </citation>
    <scope>NUCLEOTIDE SEQUENCE</scope>
    <source>
        <strain evidence="2">SOSP1-1</strain>
    </source>
</reference>
<feature type="transmembrane region" description="Helical" evidence="1">
    <location>
        <begin position="139"/>
        <end position="161"/>
    </location>
</feature>
<feature type="transmembrane region" description="Helical" evidence="1">
    <location>
        <begin position="56"/>
        <end position="79"/>
    </location>
</feature>
<evidence type="ECO:0000256" key="1">
    <source>
        <dbReference type="SAM" id="Phobius"/>
    </source>
</evidence>